<proteinExistence type="predicted"/>
<reference evidence="4 5" key="1">
    <citation type="submission" date="2021-03" db="EMBL/GenBank/DDBJ databases">
        <title>Genomic Encyclopedia of Type Strains, Phase IV (KMG-IV): sequencing the most valuable type-strain genomes for metagenomic binning, comparative biology and taxonomic classification.</title>
        <authorList>
            <person name="Goeker M."/>
        </authorList>
    </citation>
    <scope>NUCLEOTIDE SEQUENCE [LARGE SCALE GENOMIC DNA]</scope>
    <source>
        <strain evidence="4 5">DSM 26048</strain>
    </source>
</reference>
<feature type="domain" description="SLH" evidence="3">
    <location>
        <begin position="43"/>
        <end position="106"/>
    </location>
</feature>
<dbReference type="InterPro" id="IPR032287">
    <property type="entry name" value="DUF4838"/>
</dbReference>
<evidence type="ECO:0000256" key="1">
    <source>
        <dbReference type="ARBA" id="ARBA00022801"/>
    </source>
</evidence>
<protein>
    <recommendedName>
        <fullName evidence="3">SLH domain-containing protein</fullName>
    </recommendedName>
</protein>
<dbReference type="Pfam" id="PF00395">
    <property type="entry name" value="SLH"/>
    <property type="match status" value="3"/>
</dbReference>
<evidence type="ECO:0000259" key="3">
    <source>
        <dbReference type="PROSITE" id="PS51272"/>
    </source>
</evidence>
<accession>A0ABS4J403</accession>
<sequence length="1833" mass="200248">MVIKNKQNLFVLFLMICLIFPSFGPTVARVSGAESDAVGKSSAAPAAFSDLNNHWAENILMEWMKAGLIEGYSDGTFKPDRTINRGEALALVNRAFGFSEKADIDFSDLSISDWEYEEAAKAVQAGYIDGYADGTIRTKQSISRQEAAVIIARLLELDVQAGDAAVSSFTDAQQIPQWSKGAVAAVAAAQIMEGYEDGSFKPLASITRAEVVVTLERALRSSEALEYNQAGTYGSAGNDVQTISGNVVVHVSGVTLQNMKITGDLLLAEGIAEGDVFLKNVTVLGTTTVKGGGMNSIHVEDSVLAIVVIDKAASVVRIVAKDNTVIAEVIVKSPVILEQTESDSLKSWIAFPLVKLMSALSSGSVITLNGRFDHVEVEAKTIVIEFTQGEINQMSVTEQATGTSIQVDKNAKIVSLIVNAIAKLLGQGMIEKATLSEKAKGTTFEKQPRLLEGAGAPNSGWSGSAGIYHPDPEDPASVPIVENGQPKAVVIVPAEAAEPILDAAETLSAYVKKSTGAELPAITELQLAADEQLYSRFTKIYVGTTRAQDLTLYKGLLEGMNEDGFVLDSREGIITILGSKSHGTQYGVYEFLERYAGVRWLMPGADGEDVPQRTDLYVPIADVRDEPAYLSRVMFPLQYYDVAGSNPTQFEWGARNRLRLQNSGWEHNVWRFFPTSPEYLAAHPDYFTQKNGVPSIPGPNWGWQPCYSNPDTIQVAVDWILNYFNTNPNEPSASLAVNDNGSFCEENPVHPHYTSKKNSLSLTDMSDIYYSWVNEVVTRVLAADNGKFADKWFGLLAYQEVYDPPSFPLHERVVPYLAKDRMAWSDSAVKAKDQSTVDKWKLKAEHIGFYDYTYGSPYALPRVYNNLMADMFKYGADNKANAYFAELFPNWGEGPKAWLMAKLMWNPEQNADDLLADWYNRAVGAEAAPYLKAYYDHWNDFWENRIKQTGWFDGRKNTTYFNFDSPAYLSIVTDAEIAQSRSLLETVVTKAVTNQQKARANNLLRAFEYYEASALSYPKAIDQLQNTSEALDLLEKSVDFESSMAYAKKRLALLEQFKSDPLLQHPLYNASTFKLKWSGLNADAFWKLVAYLKAETAGGAVRQRAEELAASGSSPTIRNYAHLLLTAADGAPVNLNASFEEASDTDNGKVTAKHWDANILNYGKFEQKIGPSTSGTASVYVKNFYYGDMNQTVAAQSGLVISRLNYYVSDDIVSIGDIWLELNLLDEHGQKLATIKSDQQPFYNSMGRWETIQIMDVIPSRINGIPVKSINMSATVNGFFEGGTLYLDDFELYQAPEPGEVPVLASAEADNGTVRVIFNETPEQAPVLSDFTVKRIDTSDAVMPSALQWNSETLTAALTVPGIASVPWEQQVMYEVTYDNQDLIRTNSLTIVRQTGYTSVMTNSSFEQWTGANVDGWWFLGEGFVPSDTIKRSGQYALTVNGFSVGQNLAGGGGPIQDMAALQPGKYVGVFHYLTEAQTAGTLKFILIAKDATGAEIATIPATVTETAVPGAASGGKWRTASFTFNVDAEYGGKLTAAGRVILLMENFKDGERVYLDDVELIRKDDAPSPALVSAEAENGKLRVIMNAAPEEPPVVTDFTIKRGDSGDAVTPTEVQWHAETLTATLTVPNIAPLPWEQHVVYEIAYGSEDIIPTNAVLISRQAGYTSVMTNSSFEQWTGADTDGWWFLGEGFEPSSTVKRSGQKALTVNGFSEGQNLAGGGGPVQDMAALQPGEYVGVFHYLTEAQTEGTLKFILIAKDATGAQIATIPATVTETAVPGGASGGKWRTASFTFNVAAQYDGKLTAAGRVILLMENFQIGERIYLDDVELILQN</sequence>
<dbReference type="Gene3D" id="3.30.379.10">
    <property type="entry name" value="Chitobiase/beta-hexosaminidase domain 2-like"/>
    <property type="match status" value="1"/>
</dbReference>
<dbReference type="PROSITE" id="PS51272">
    <property type="entry name" value="SLH"/>
    <property type="match status" value="3"/>
</dbReference>
<dbReference type="PANTHER" id="PTHR47406:SF2">
    <property type="entry name" value="ALPHA GLUCURONIDASE N-TERMINAL DOMAIN-CONTAINING PROTEIN"/>
    <property type="match status" value="1"/>
</dbReference>
<evidence type="ECO:0000313" key="5">
    <source>
        <dbReference type="Proteomes" id="UP001519287"/>
    </source>
</evidence>
<comment type="caution">
    <text evidence="4">The sequence shown here is derived from an EMBL/GenBank/DDBJ whole genome shotgun (WGS) entry which is preliminary data.</text>
</comment>
<organism evidence="4 5">
    <name type="scientific">Paenibacillus eucommiae</name>
    <dbReference type="NCBI Taxonomy" id="1355755"/>
    <lineage>
        <taxon>Bacteria</taxon>
        <taxon>Bacillati</taxon>
        <taxon>Bacillota</taxon>
        <taxon>Bacilli</taxon>
        <taxon>Bacillales</taxon>
        <taxon>Paenibacillaceae</taxon>
        <taxon>Paenibacillus</taxon>
    </lineage>
</organism>
<name>A0ABS4J403_9BACL</name>
<feature type="region of interest" description="Disordered" evidence="2">
    <location>
        <begin position="461"/>
        <end position="480"/>
    </location>
</feature>
<feature type="domain" description="SLH" evidence="3">
    <location>
        <begin position="107"/>
        <end position="165"/>
    </location>
</feature>
<dbReference type="Proteomes" id="UP001519287">
    <property type="component" value="Unassembled WGS sequence"/>
</dbReference>
<evidence type="ECO:0000256" key="2">
    <source>
        <dbReference type="SAM" id="MobiDB-lite"/>
    </source>
</evidence>
<evidence type="ECO:0000313" key="4">
    <source>
        <dbReference type="EMBL" id="MBP1993821.1"/>
    </source>
</evidence>
<dbReference type="InterPro" id="IPR001119">
    <property type="entry name" value="SLH_dom"/>
</dbReference>
<dbReference type="Pfam" id="PF16126">
    <property type="entry name" value="DUF4838"/>
    <property type="match status" value="1"/>
</dbReference>
<gene>
    <name evidence="4" type="ORF">J2Z66_005447</name>
</gene>
<keyword evidence="1" id="KW-0378">Hydrolase</keyword>
<dbReference type="Gene3D" id="2.60.120.260">
    <property type="entry name" value="Galactose-binding domain-like"/>
    <property type="match status" value="2"/>
</dbReference>
<dbReference type="SUPFAM" id="SSF55545">
    <property type="entry name" value="beta-N-acetylhexosaminidase-like domain"/>
    <property type="match status" value="1"/>
</dbReference>
<dbReference type="InterPro" id="IPR029018">
    <property type="entry name" value="Hex-like_dom2"/>
</dbReference>
<feature type="domain" description="SLH" evidence="3">
    <location>
        <begin position="166"/>
        <end position="229"/>
    </location>
</feature>
<dbReference type="RefSeq" id="WP_209975693.1">
    <property type="nucleotide sequence ID" value="NZ_JAGGLB010000021.1"/>
</dbReference>
<dbReference type="PANTHER" id="PTHR47406">
    <property type="entry name" value="COAGULATION FACTOR 5/8 TYPE, C-TERMINAL"/>
    <property type="match status" value="1"/>
</dbReference>
<dbReference type="EMBL" id="JAGGLB010000021">
    <property type="protein sequence ID" value="MBP1993821.1"/>
    <property type="molecule type" value="Genomic_DNA"/>
</dbReference>
<keyword evidence="5" id="KW-1185">Reference proteome</keyword>